<sequence length="124" mass="12137">TDVTAQTHGALVDISAAGLLTGSRLEGTNNLIVAGATGNEGANGLKLDGTTIATPADVNSLQRGSGTVFAGTDSAINAPGVSLLATSGAYDTALRVSTNAVAVDAAQNRVINTLEAEAAVLNSS</sequence>
<feature type="non-terminal residue" evidence="1">
    <location>
        <position position="1"/>
    </location>
</feature>
<accession>A0ABU8SEC9</accession>
<comment type="caution">
    <text evidence="1">The sequence shown here is derived from an EMBL/GenBank/DDBJ whole genome shotgun (WGS) entry which is preliminary data.</text>
</comment>
<reference evidence="1 2" key="1">
    <citation type="submission" date="2024-03" db="EMBL/GenBank/DDBJ databases">
        <authorList>
            <person name="Jo J.-H."/>
        </authorList>
    </citation>
    <scope>NUCLEOTIDE SEQUENCE [LARGE SCALE GENOMIC DNA]</scope>
    <source>
        <strain evidence="1 2">AS3R-12</strain>
    </source>
</reference>
<keyword evidence="2" id="KW-1185">Reference proteome</keyword>
<name>A0ABU8SEC9_9SPHN</name>
<gene>
    <name evidence="1" type="ORF">WG900_20165</name>
</gene>
<dbReference type="RefSeq" id="WP_339970186.1">
    <property type="nucleotide sequence ID" value="NZ_JBBHJY010000035.1"/>
</dbReference>
<feature type="non-terminal residue" evidence="1">
    <location>
        <position position="124"/>
    </location>
</feature>
<dbReference type="EMBL" id="JBBHJY010000035">
    <property type="protein sequence ID" value="MEJ6012220.1"/>
    <property type="molecule type" value="Genomic_DNA"/>
</dbReference>
<protein>
    <submittedName>
        <fullName evidence="1">Uncharacterized protein</fullName>
    </submittedName>
</protein>
<proteinExistence type="predicted"/>
<evidence type="ECO:0000313" key="2">
    <source>
        <dbReference type="Proteomes" id="UP001379235"/>
    </source>
</evidence>
<dbReference type="Proteomes" id="UP001379235">
    <property type="component" value="Unassembled WGS sequence"/>
</dbReference>
<evidence type="ECO:0000313" key="1">
    <source>
        <dbReference type="EMBL" id="MEJ6012220.1"/>
    </source>
</evidence>
<organism evidence="1 2">
    <name type="scientific">Novosphingobium aquae</name>
    <dbReference type="NCBI Taxonomy" id="3133435"/>
    <lineage>
        <taxon>Bacteria</taxon>
        <taxon>Pseudomonadati</taxon>
        <taxon>Pseudomonadota</taxon>
        <taxon>Alphaproteobacteria</taxon>
        <taxon>Sphingomonadales</taxon>
        <taxon>Sphingomonadaceae</taxon>
        <taxon>Novosphingobium</taxon>
    </lineage>
</organism>